<accession>A0AAD4QJB3</accession>
<feature type="compositionally biased region" description="Low complexity" evidence="1">
    <location>
        <begin position="175"/>
        <end position="185"/>
    </location>
</feature>
<evidence type="ECO:0000259" key="2">
    <source>
        <dbReference type="Pfam" id="PF06428"/>
    </source>
</evidence>
<dbReference type="Gene3D" id="6.10.140.910">
    <property type="match status" value="1"/>
</dbReference>
<evidence type="ECO:0000313" key="3">
    <source>
        <dbReference type="EMBL" id="KAI0291625.1"/>
    </source>
</evidence>
<protein>
    <recommendedName>
        <fullName evidence="2">GDP/GTP exchange factor Sec2 N-terminal domain-containing protein</fullName>
    </recommendedName>
</protein>
<dbReference type="SUPFAM" id="SSF144284">
    <property type="entry name" value="Sec2 N-terminal region"/>
    <property type="match status" value="1"/>
</dbReference>
<keyword evidence="4" id="KW-1185">Reference proteome</keyword>
<proteinExistence type="predicted"/>
<evidence type="ECO:0000256" key="1">
    <source>
        <dbReference type="SAM" id="MobiDB-lite"/>
    </source>
</evidence>
<dbReference type="Pfam" id="PF06428">
    <property type="entry name" value="Sec2p"/>
    <property type="match status" value="1"/>
</dbReference>
<organism evidence="3 4">
    <name type="scientific">Multifurca ochricompacta</name>
    <dbReference type="NCBI Taxonomy" id="376703"/>
    <lineage>
        <taxon>Eukaryota</taxon>
        <taxon>Fungi</taxon>
        <taxon>Dikarya</taxon>
        <taxon>Basidiomycota</taxon>
        <taxon>Agaricomycotina</taxon>
        <taxon>Agaricomycetes</taxon>
        <taxon>Russulales</taxon>
        <taxon>Russulaceae</taxon>
        <taxon>Multifurca</taxon>
    </lineage>
</organism>
<feature type="domain" description="GDP/GTP exchange factor Sec2 N-terminal" evidence="2">
    <location>
        <begin position="222"/>
        <end position="266"/>
    </location>
</feature>
<dbReference type="EMBL" id="WTXG01000151">
    <property type="protein sequence ID" value="KAI0291625.1"/>
    <property type="molecule type" value="Genomic_DNA"/>
</dbReference>
<comment type="caution">
    <text evidence="3">The sequence shown here is derived from an EMBL/GenBank/DDBJ whole genome shotgun (WGS) entry which is preliminary data.</text>
</comment>
<reference evidence="3" key="1">
    <citation type="journal article" date="2022" name="New Phytol.">
        <title>Evolutionary transition to the ectomycorrhizal habit in the genomes of a hyperdiverse lineage of mushroom-forming fungi.</title>
        <authorList>
            <person name="Looney B."/>
            <person name="Miyauchi S."/>
            <person name="Morin E."/>
            <person name="Drula E."/>
            <person name="Courty P.E."/>
            <person name="Kohler A."/>
            <person name="Kuo A."/>
            <person name="LaButti K."/>
            <person name="Pangilinan J."/>
            <person name="Lipzen A."/>
            <person name="Riley R."/>
            <person name="Andreopoulos W."/>
            <person name="He G."/>
            <person name="Johnson J."/>
            <person name="Nolan M."/>
            <person name="Tritt A."/>
            <person name="Barry K.W."/>
            <person name="Grigoriev I.V."/>
            <person name="Nagy L.G."/>
            <person name="Hibbett D."/>
            <person name="Henrissat B."/>
            <person name="Matheny P.B."/>
            <person name="Labbe J."/>
            <person name="Martin F.M."/>
        </authorList>
    </citation>
    <scope>NUCLEOTIDE SEQUENCE</scope>
    <source>
        <strain evidence="3">BPL690</strain>
    </source>
</reference>
<sequence>MFSPNSRPLPQRTHSLNAVKHANFFGPVDEELRDCKRVQRQGQEEDLREALNRMMARVEEMCGMLKSSYQTTTDLETQLTLAQSNLKLSLANNEMLEDALKNNSLSKDVGWRRSSRETGSLQPTPSSALPTSQSQRTSIDESDTLGGLDSPNSDRDSRVPSPTPTPQNDSRFFRFRFTGSGRSTPTRPPNSPPQASRLLRTSHPSAGHLTSASLPSLIGPSQAVSGELEELRVQLLDEKRKSESIAHEKKELEGELESLSQALFEEVCDAYPRFCYSNLFFSFFSADHTDGGFFFFLGEQDGSGGTDQARRGRR</sequence>
<gene>
    <name evidence="3" type="ORF">B0F90DRAFT_1775627</name>
</gene>
<evidence type="ECO:0000313" key="4">
    <source>
        <dbReference type="Proteomes" id="UP001203297"/>
    </source>
</evidence>
<dbReference type="Proteomes" id="UP001203297">
    <property type="component" value="Unassembled WGS sequence"/>
</dbReference>
<name>A0AAD4QJB3_9AGAM</name>
<dbReference type="InterPro" id="IPR009449">
    <property type="entry name" value="Sec2_N"/>
</dbReference>
<feature type="region of interest" description="Disordered" evidence="1">
    <location>
        <begin position="109"/>
        <end position="200"/>
    </location>
</feature>
<feature type="compositionally biased region" description="Polar residues" evidence="1">
    <location>
        <begin position="117"/>
        <end position="137"/>
    </location>
</feature>
<dbReference type="AlphaFoldDB" id="A0AAD4QJB3"/>